<feature type="signal peptide" evidence="1">
    <location>
        <begin position="1"/>
        <end position="20"/>
    </location>
</feature>
<name>A0A1K2IRM9_9FLAO</name>
<proteinExistence type="predicted"/>
<sequence>MKYYTLILLISFITFTNCSINNNDNDTTPIVIITYWSLDNVSGGVAGIDEDFSENTVKWIFNETTSTLNVENNNDNDTKPDGLDSGNYNYSVLQKGSNLFLIVGSNEIGRFTVSQNQLVINENETSNGTLADGYIYTFKKIVVTE</sequence>
<dbReference type="Proteomes" id="UP000182544">
    <property type="component" value="Unassembled WGS sequence"/>
</dbReference>
<evidence type="ECO:0000313" key="3">
    <source>
        <dbReference type="Proteomes" id="UP000182544"/>
    </source>
</evidence>
<protein>
    <recommendedName>
        <fullName evidence="4">Lipocalin-like domain-containing protein</fullName>
    </recommendedName>
</protein>
<evidence type="ECO:0008006" key="4">
    <source>
        <dbReference type="Google" id="ProtNLM"/>
    </source>
</evidence>
<keyword evidence="1" id="KW-0732">Signal</keyword>
<reference evidence="2 3" key="1">
    <citation type="submission" date="2016-10" db="EMBL/GenBank/DDBJ databases">
        <authorList>
            <person name="de Groot N.N."/>
        </authorList>
    </citation>
    <scope>NUCLEOTIDE SEQUENCE [LARGE SCALE GENOMIC DNA]</scope>
    <source>
        <strain evidence="2 3">DSM 18180</strain>
    </source>
</reference>
<evidence type="ECO:0000256" key="1">
    <source>
        <dbReference type="SAM" id="SignalP"/>
    </source>
</evidence>
<dbReference type="OrthoDB" id="1201884at2"/>
<dbReference type="EMBL" id="FPKV01000007">
    <property type="protein sequence ID" value="SFZ95093.1"/>
    <property type="molecule type" value="Genomic_DNA"/>
</dbReference>
<organism evidence="2 3">
    <name type="scientific">Flaviramulus basaltis</name>
    <dbReference type="NCBI Taxonomy" id="369401"/>
    <lineage>
        <taxon>Bacteria</taxon>
        <taxon>Pseudomonadati</taxon>
        <taxon>Bacteroidota</taxon>
        <taxon>Flavobacteriia</taxon>
        <taxon>Flavobacteriales</taxon>
        <taxon>Flavobacteriaceae</taxon>
        <taxon>Flaviramulus</taxon>
    </lineage>
</organism>
<keyword evidence="3" id="KW-1185">Reference proteome</keyword>
<dbReference type="AlphaFoldDB" id="A0A1K2IRM9"/>
<evidence type="ECO:0000313" key="2">
    <source>
        <dbReference type="EMBL" id="SFZ95093.1"/>
    </source>
</evidence>
<feature type="chain" id="PRO_5012950365" description="Lipocalin-like domain-containing protein" evidence="1">
    <location>
        <begin position="21"/>
        <end position="145"/>
    </location>
</feature>
<gene>
    <name evidence="2" type="ORF">SAMN05428642_10717</name>
</gene>
<accession>A0A1K2IRM9</accession>
<dbReference type="RefSeq" id="WP_072403713.1">
    <property type="nucleotide sequence ID" value="NZ_FPKV01000007.1"/>
</dbReference>